<gene>
    <name evidence="3" type="ORF">J3R30DRAFT_3408385</name>
</gene>
<keyword evidence="2" id="KW-0812">Transmembrane</keyword>
<reference evidence="3" key="1">
    <citation type="submission" date="2022-08" db="EMBL/GenBank/DDBJ databases">
        <title>A Global Phylogenomic Analysis of the Shiitake Genus Lentinula.</title>
        <authorList>
            <consortium name="DOE Joint Genome Institute"/>
            <person name="Sierra-Patev S."/>
            <person name="Min B."/>
            <person name="Naranjo-Ortiz M."/>
            <person name="Looney B."/>
            <person name="Konkel Z."/>
            <person name="Slot J.C."/>
            <person name="Sakamoto Y."/>
            <person name="Steenwyk J.L."/>
            <person name="Rokas A."/>
            <person name="Carro J."/>
            <person name="Camarero S."/>
            <person name="Ferreira P."/>
            <person name="Molpeceres G."/>
            <person name="Ruiz-Duenas F.J."/>
            <person name="Serrano A."/>
            <person name="Henrissat B."/>
            <person name="Drula E."/>
            <person name="Hughes K.W."/>
            <person name="Mata J.L."/>
            <person name="Ishikawa N.K."/>
            <person name="Vargas-Isla R."/>
            <person name="Ushijima S."/>
            <person name="Smith C.A."/>
            <person name="Ahrendt S."/>
            <person name="Andreopoulos W."/>
            <person name="He G."/>
            <person name="Labutti K."/>
            <person name="Lipzen A."/>
            <person name="Ng V."/>
            <person name="Riley R."/>
            <person name="Sandor L."/>
            <person name="Barry K."/>
            <person name="Martinez A.T."/>
            <person name="Xiao Y."/>
            <person name="Gibbons J.G."/>
            <person name="Terashima K."/>
            <person name="Grigoriev I.V."/>
            <person name="Hibbett D.S."/>
        </authorList>
    </citation>
    <scope>NUCLEOTIDE SEQUENCE</scope>
    <source>
        <strain evidence="3">JLM2183</strain>
    </source>
</reference>
<keyword evidence="2" id="KW-0472">Membrane</keyword>
<accession>A0A9W9A0G2</accession>
<dbReference type="OrthoDB" id="3210850at2759"/>
<dbReference type="AlphaFoldDB" id="A0A9W9A0G2"/>
<feature type="compositionally biased region" description="Low complexity" evidence="1">
    <location>
        <begin position="196"/>
        <end position="212"/>
    </location>
</feature>
<keyword evidence="2" id="KW-1133">Transmembrane helix</keyword>
<evidence type="ECO:0000313" key="3">
    <source>
        <dbReference type="EMBL" id="KAJ4470542.1"/>
    </source>
</evidence>
<dbReference type="Proteomes" id="UP001150266">
    <property type="component" value="Unassembled WGS sequence"/>
</dbReference>
<evidence type="ECO:0000313" key="4">
    <source>
        <dbReference type="Proteomes" id="UP001150266"/>
    </source>
</evidence>
<evidence type="ECO:0000256" key="2">
    <source>
        <dbReference type="SAM" id="Phobius"/>
    </source>
</evidence>
<dbReference type="EMBL" id="JAOTPV010000025">
    <property type="protein sequence ID" value="KAJ4470542.1"/>
    <property type="molecule type" value="Genomic_DNA"/>
</dbReference>
<proteinExistence type="predicted"/>
<feature type="compositionally biased region" description="Basic and acidic residues" evidence="1">
    <location>
        <begin position="169"/>
        <end position="179"/>
    </location>
</feature>
<feature type="transmembrane region" description="Helical" evidence="2">
    <location>
        <begin position="26"/>
        <end position="46"/>
    </location>
</feature>
<protein>
    <submittedName>
        <fullName evidence="3">Uncharacterized protein</fullName>
    </submittedName>
</protein>
<feature type="compositionally biased region" description="Acidic residues" evidence="1">
    <location>
        <begin position="239"/>
        <end position="248"/>
    </location>
</feature>
<keyword evidence="4" id="KW-1185">Reference proteome</keyword>
<evidence type="ECO:0000256" key="1">
    <source>
        <dbReference type="SAM" id="MobiDB-lite"/>
    </source>
</evidence>
<organism evidence="3 4">
    <name type="scientific">Lentinula aciculospora</name>
    <dbReference type="NCBI Taxonomy" id="153920"/>
    <lineage>
        <taxon>Eukaryota</taxon>
        <taxon>Fungi</taxon>
        <taxon>Dikarya</taxon>
        <taxon>Basidiomycota</taxon>
        <taxon>Agaricomycotina</taxon>
        <taxon>Agaricomycetes</taxon>
        <taxon>Agaricomycetidae</taxon>
        <taxon>Agaricales</taxon>
        <taxon>Marasmiineae</taxon>
        <taxon>Omphalotaceae</taxon>
        <taxon>Lentinula</taxon>
    </lineage>
</organism>
<name>A0A9W9A0G2_9AGAR</name>
<comment type="caution">
    <text evidence="3">The sequence shown here is derived from an EMBL/GenBank/DDBJ whole genome shotgun (WGS) entry which is preliminary data.</text>
</comment>
<feature type="region of interest" description="Disordered" evidence="1">
    <location>
        <begin position="169"/>
        <end position="248"/>
    </location>
</feature>
<sequence length="248" mass="27928">MFKGQLDQVYIVWTGGNQTPRLKARVYRLCAFVLTGYVVVGILTVVGRDSTIRQDGVYVPLAVMAITSYKSTATIHRQTNVIRSVNKPYFFHGGNELGWICLSSCVADDRFSLPNLDMSALTFVHIEPTRPVATQPSATIASTQDMIQPHRHTIPEAFFDYIPPEHRTQNEVEEKRQEHQVSTNPLPLKRAYSKASSNISSSDLNSLPSSPDTPNFCITVPNPQDQDMDSKFDRYTSPMEEEKDICDR</sequence>